<comment type="caution">
    <text evidence="1">The sequence shown here is derived from an EMBL/GenBank/DDBJ whole genome shotgun (WGS) entry which is preliminary data.</text>
</comment>
<sequence length="375" mass="43583">MSDNKKKMQDTENTNTSEWINWIEEKTIITKPDIAENTQFSSEQGFNEETLTTNSSELQGKLSQIFDKINIEEIDPITVLKERDKLLFEKGFDIIVDEVNDLIFKLSTKGIEWKLIEKQVIEYFNEYNTNSQEIYNWLLNNQNNSNSIFLLGYFNYFGNEISKNYEKAFNLFINASEKNHILAQIFAGECYQCGNGTIKNEELAFEYIEKVANKNFANGQLRIGYFYENGIGIKKDINNAFYWYEKAANNENIMAIYNLGYCYKNGKGVKEDYNKAFEFFKQSAEGQYSNGILMLGYCYEKGIGTKIDMQKAFELYQKTANLGEKIAQYNLGLMYEYGSGITKDIDKAIYWYEKSAKQGHHKAQYGLEILLQNNQ</sequence>
<evidence type="ECO:0000313" key="2">
    <source>
        <dbReference type="Proteomes" id="UP000022910"/>
    </source>
</evidence>
<reference evidence="1 2" key="1">
    <citation type="submission" date="2014-02" db="EMBL/GenBank/DDBJ databases">
        <title>Single nucleus genome sequencing reveals high similarity among nuclei of an endomycorrhizal fungus.</title>
        <authorList>
            <person name="Lin K."/>
            <person name="Geurts R."/>
            <person name="Zhang Z."/>
            <person name="Limpens E."/>
            <person name="Saunders D.G."/>
            <person name="Mu D."/>
            <person name="Pang E."/>
            <person name="Cao H."/>
            <person name="Cha H."/>
            <person name="Lin T."/>
            <person name="Zhou Q."/>
            <person name="Shang Y."/>
            <person name="Li Y."/>
            <person name="Ivanov S."/>
            <person name="Sharma T."/>
            <person name="Velzen R.V."/>
            <person name="Ruijter N.D."/>
            <person name="Aanen D.K."/>
            <person name="Win J."/>
            <person name="Kamoun S."/>
            <person name="Bisseling T."/>
            <person name="Huang S."/>
        </authorList>
    </citation>
    <scope>NUCLEOTIDE SEQUENCE [LARGE SCALE GENOMIC DNA]</scope>
    <source>
        <strain evidence="2">DAOM197198w</strain>
    </source>
</reference>
<dbReference type="InterPro" id="IPR011990">
    <property type="entry name" value="TPR-like_helical_dom_sf"/>
</dbReference>
<dbReference type="HOGENOM" id="CLU_000288_36_14_1"/>
<dbReference type="AlphaFoldDB" id="A0A015KXH3"/>
<accession>A0A015KXH3</accession>
<keyword evidence="2" id="KW-1185">Reference proteome</keyword>
<dbReference type="PANTHER" id="PTHR43628:SF1">
    <property type="entry name" value="CHITIN SYNTHASE REGULATORY FACTOR 2-RELATED"/>
    <property type="match status" value="1"/>
</dbReference>
<organism evidence="1 2">
    <name type="scientific">Rhizophagus irregularis (strain DAOM 197198w)</name>
    <name type="common">Glomus intraradices</name>
    <dbReference type="NCBI Taxonomy" id="1432141"/>
    <lineage>
        <taxon>Eukaryota</taxon>
        <taxon>Fungi</taxon>
        <taxon>Fungi incertae sedis</taxon>
        <taxon>Mucoromycota</taxon>
        <taxon>Glomeromycotina</taxon>
        <taxon>Glomeromycetes</taxon>
        <taxon>Glomerales</taxon>
        <taxon>Glomeraceae</taxon>
        <taxon>Rhizophagus</taxon>
    </lineage>
</organism>
<protein>
    <submittedName>
        <fullName evidence="1">Skt5p</fullName>
    </submittedName>
</protein>
<gene>
    <name evidence="1" type="ORF">RirG_070880</name>
</gene>
<dbReference type="InterPro" id="IPR052945">
    <property type="entry name" value="Mitotic_Regulator"/>
</dbReference>
<dbReference type="Pfam" id="PF08238">
    <property type="entry name" value="Sel1"/>
    <property type="match status" value="6"/>
</dbReference>
<evidence type="ECO:0000313" key="1">
    <source>
        <dbReference type="EMBL" id="EXX72269.1"/>
    </source>
</evidence>
<dbReference type="Gene3D" id="1.25.40.10">
    <property type="entry name" value="Tetratricopeptide repeat domain"/>
    <property type="match status" value="1"/>
</dbReference>
<dbReference type="SUPFAM" id="SSF81901">
    <property type="entry name" value="HCP-like"/>
    <property type="match status" value="2"/>
</dbReference>
<dbReference type="EMBL" id="JEMT01015701">
    <property type="protein sequence ID" value="EXX72269.1"/>
    <property type="molecule type" value="Genomic_DNA"/>
</dbReference>
<dbReference type="SMART" id="SM00671">
    <property type="entry name" value="SEL1"/>
    <property type="match status" value="6"/>
</dbReference>
<proteinExistence type="predicted"/>
<dbReference type="Proteomes" id="UP000022910">
    <property type="component" value="Unassembled WGS sequence"/>
</dbReference>
<name>A0A015KXH3_RHIIW</name>
<dbReference type="PANTHER" id="PTHR43628">
    <property type="entry name" value="ACTIVATOR OF C KINASE PROTEIN 1-RELATED"/>
    <property type="match status" value="1"/>
</dbReference>
<dbReference type="InterPro" id="IPR006597">
    <property type="entry name" value="Sel1-like"/>
</dbReference>